<reference evidence="2 3" key="1">
    <citation type="submission" date="2021-03" db="EMBL/GenBank/DDBJ databases">
        <authorList>
            <person name="Gilmore M.S."/>
            <person name="Schwartzman J."/>
            <person name="Van Tyne D."/>
            <person name="Martin M."/>
            <person name="Earl A.M."/>
            <person name="Manson A.L."/>
            <person name="Straub T."/>
            <person name="Salamzade R."/>
            <person name="Saavedra J."/>
            <person name="Lebreton F."/>
            <person name="Prichula J."/>
            <person name="Schaufler K."/>
            <person name="Gaca A."/>
            <person name="Sgardioli B."/>
            <person name="Wagenaar J."/>
            <person name="Strong T."/>
        </authorList>
    </citation>
    <scope>NUCLEOTIDE SEQUENCE [LARGE SCALE GENOMIC DNA]</scope>
    <source>
        <strain evidence="2 3">DIV1094</strain>
    </source>
</reference>
<feature type="transmembrane region" description="Helical" evidence="1">
    <location>
        <begin position="134"/>
        <end position="155"/>
    </location>
</feature>
<organism evidence="2 3">
    <name type="scientific">Candidatus Enterococcus mangumiae</name>
    <dbReference type="NCBI Taxonomy" id="2230878"/>
    <lineage>
        <taxon>Bacteria</taxon>
        <taxon>Bacillati</taxon>
        <taxon>Bacillota</taxon>
        <taxon>Bacilli</taxon>
        <taxon>Lactobacillales</taxon>
        <taxon>Enterococcaceae</taxon>
        <taxon>Enterococcus</taxon>
    </lineage>
</organism>
<keyword evidence="1" id="KW-0472">Membrane</keyword>
<name>A0ABZ2SYL4_9ENTE</name>
<evidence type="ECO:0000313" key="3">
    <source>
        <dbReference type="Proteomes" id="UP000664360"/>
    </source>
</evidence>
<protein>
    <recommendedName>
        <fullName evidence="4">ABC transporter permease</fullName>
    </recommendedName>
</protein>
<keyword evidence="1" id="KW-0812">Transmembrane</keyword>
<proteinExistence type="predicted"/>
<dbReference type="EMBL" id="CP147250">
    <property type="protein sequence ID" value="WYJ80216.1"/>
    <property type="molecule type" value="Genomic_DNA"/>
</dbReference>
<dbReference type="RefSeq" id="WP_206855501.1">
    <property type="nucleotide sequence ID" value="NZ_CP147250.1"/>
</dbReference>
<sequence>MKFRAAFLYRLKHQFLSLSAFLALFILLGIILPLIGIFLLSDFSRMVHSDGIIECMIYMFFLSYIGMNSDFKLFIQNGVSRVHILFTHILTNVILAVVFSLIMLLLIMLLNSNLIVQLKWDVFLFSLYSRGDFLIDWFFFSLLLILPGSIGLFLSALNSRLSRSIKFIVLLVLLLLPIPISTFMQSSSSAFQTNTLDMLQKMIGYQYGEYSLSPVLLTLTATILFTLLLTYLLNRRREIKILNV</sequence>
<keyword evidence="3" id="KW-1185">Reference proteome</keyword>
<dbReference type="Proteomes" id="UP000664360">
    <property type="component" value="Chromosome"/>
</dbReference>
<feature type="transmembrane region" description="Helical" evidence="1">
    <location>
        <begin position="46"/>
        <end position="65"/>
    </location>
</feature>
<feature type="transmembrane region" description="Helical" evidence="1">
    <location>
        <begin position="167"/>
        <end position="191"/>
    </location>
</feature>
<feature type="transmembrane region" description="Helical" evidence="1">
    <location>
        <begin position="85"/>
        <end position="110"/>
    </location>
</feature>
<evidence type="ECO:0000313" key="2">
    <source>
        <dbReference type="EMBL" id="WYJ80216.1"/>
    </source>
</evidence>
<reference evidence="2 3" key="2">
    <citation type="submission" date="2024-03" db="EMBL/GenBank/DDBJ databases">
        <title>The Genome Sequence of Enterococcus sp. DIV1094.</title>
        <authorList>
            <consortium name="The Broad Institute Genomics Platform"/>
            <consortium name="The Broad Institute Microbial Omics Core"/>
            <consortium name="The Broad Institute Genomic Center for Infectious Diseases"/>
            <person name="Earl A."/>
            <person name="Manson A."/>
            <person name="Gilmore M."/>
            <person name="Schwartman J."/>
            <person name="Shea T."/>
            <person name="Abouelleil A."/>
            <person name="Cao P."/>
            <person name="Chapman S."/>
            <person name="Cusick C."/>
            <person name="Young S."/>
            <person name="Neafsey D."/>
            <person name="Nusbaum C."/>
            <person name="Birren B."/>
        </authorList>
    </citation>
    <scope>NUCLEOTIDE SEQUENCE [LARGE SCALE GENOMIC DNA]</scope>
    <source>
        <strain evidence="2 3">DIV1094</strain>
    </source>
</reference>
<gene>
    <name evidence="2" type="ORF">DOK79_001773</name>
</gene>
<feature type="transmembrane region" description="Helical" evidence="1">
    <location>
        <begin position="211"/>
        <end position="233"/>
    </location>
</feature>
<keyword evidence="1" id="KW-1133">Transmembrane helix</keyword>
<accession>A0ABZ2SYL4</accession>
<feature type="transmembrane region" description="Helical" evidence="1">
    <location>
        <begin position="21"/>
        <end position="40"/>
    </location>
</feature>
<evidence type="ECO:0008006" key="4">
    <source>
        <dbReference type="Google" id="ProtNLM"/>
    </source>
</evidence>
<evidence type="ECO:0000256" key="1">
    <source>
        <dbReference type="SAM" id="Phobius"/>
    </source>
</evidence>